<feature type="domain" description="Type I restriction modification DNA specificity" evidence="4">
    <location>
        <begin position="220"/>
        <end position="401"/>
    </location>
</feature>
<reference evidence="5 6" key="1">
    <citation type="submission" date="2019-09" db="EMBL/GenBank/DDBJ databases">
        <title>Whole genome sequences of isolates from the Mars Exploration Rovers.</title>
        <authorList>
            <person name="Seuylemezian A."/>
            <person name="Vaishampayan P."/>
        </authorList>
    </citation>
    <scope>NUCLEOTIDE SEQUENCE [LARGE SCALE GENOMIC DNA]</scope>
    <source>
        <strain evidence="5 6">MER_TA_151</strain>
    </source>
</reference>
<dbReference type="Pfam" id="PF01420">
    <property type="entry name" value="Methylase_S"/>
    <property type="match status" value="2"/>
</dbReference>
<evidence type="ECO:0000259" key="4">
    <source>
        <dbReference type="Pfam" id="PF01420"/>
    </source>
</evidence>
<evidence type="ECO:0000256" key="1">
    <source>
        <dbReference type="ARBA" id="ARBA00010923"/>
    </source>
</evidence>
<evidence type="ECO:0000256" key="2">
    <source>
        <dbReference type="ARBA" id="ARBA00022747"/>
    </source>
</evidence>
<dbReference type="PANTHER" id="PTHR30408">
    <property type="entry name" value="TYPE-1 RESTRICTION ENZYME ECOKI SPECIFICITY PROTEIN"/>
    <property type="match status" value="1"/>
</dbReference>
<keyword evidence="3" id="KW-0238">DNA-binding</keyword>
<organism evidence="5 6">
    <name type="scientific">Niallia endozanthoxylica</name>
    <dbReference type="NCBI Taxonomy" id="2036016"/>
    <lineage>
        <taxon>Bacteria</taxon>
        <taxon>Bacillati</taxon>
        <taxon>Bacillota</taxon>
        <taxon>Bacilli</taxon>
        <taxon>Bacillales</taxon>
        <taxon>Bacillaceae</taxon>
        <taxon>Niallia</taxon>
    </lineage>
</organism>
<dbReference type="OrthoDB" id="9811611at2"/>
<protein>
    <recommendedName>
        <fullName evidence="4">Type I restriction modification DNA specificity domain-containing protein</fullName>
    </recommendedName>
</protein>
<dbReference type="PANTHER" id="PTHR30408:SF12">
    <property type="entry name" value="TYPE I RESTRICTION ENZYME MJAVIII SPECIFICITY SUBUNIT"/>
    <property type="match status" value="1"/>
</dbReference>
<dbReference type="InterPro" id="IPR052021">
    <property type="entry name" value="Type-I_RS_S_subunit"/>
</dbReference>
<dbReference type="GO" id="GO:0009307">
    <property type="term" value="P:DNA restriction-modification system"/>
    <property type="evidence" value="ECO:0007669"/>
    <property type="project" value="UniProtKB-KW"/>
</dbReference>
<comment type="caution">
    <text evidence="5">The sequence shown here is derived from an EMBL/GenBank/DDBJ whole genome shotgun (WGS) entry which is preliminary data.</text>
</comment>
<dbReference type="Gene3D" id="3.90.220.20">
    <property type="entry name" value="DNA methylase specificity domains"/>
    <property type="match status" value="2"/>
</dbReference>
<keyword evidence="2" id="KW-0680">Restriction system</keyword>
<proteinExistence type="inferred from homology"/>
<accession>A0A5J5HTA3</accession>
<dbReference type="SUPFAM" id="SSF116734">
    <property type="entry name" value="DNA methylase specificity domain"/>
    <property type="match status" value="2"/>
</dbReference>
<evidence type="ECO:0000313" key="6">
    <source>
        <dbReference type="Proteomes" id="UP000326671"/>
    </source>
</evidence>
<dbReference type="EMBL" id="VYKL01000019">
    <property type="protein sequence ID" value="KAA9023566.1"/>
    <property type="molecule type" value="Genomic_DNA"/>
</dbReference>
<dbReference type="GO" id="GO:0003677">
    <property type="term" value="F:DNA binding"/>
    <property type="evidence" value="ECO:0007669"/>
    <property type="project" value="UniProtKB-KW"/>
</dbReference>
<keyword evidence="6" id="KW-1185">Reference proteome</keyword>
<comment type="similarity">
    <text evidence="1">Belongs to the type-I restriction system S methylase family.</text>
</comment>
<sequence>MVNNIGASKNLPEKWKIKKLGEVADVIDPQPDHRAPKEVPNGYPYVGVGDFNNDGTINFEKTRKVVEEAIIKQESSFKIDQNDIAFGKVGTIGNPRYLSYDKRYALSATLVLIKSKEVFNSYLYYFLQSQQLMDQIKRLTTGSTRPTIGILKLRELDIVIPSEKEQQKISAILTSVDDTIQKTEKIIEQTEKVKKGLMQQLLTKGIGHTKFKKTEIGEIPEEWEVRRLEDIISSTKLGTNDTANGNMGLPLIKMGNLTFGGFNFSKIEYINAIPQQYESFLLKDGDFLFNTRNTPELVGKTAIWHNQLEKAIYNNNILRIVFNKEIISSSDYVAYQFNEGLLKGKIRGLVNGTTSVAAIYWKDLSKVRVPIPNLNEQQKISEILGSLEEKIQIETNRKENLSKIKNGLMQVLLSGKVRVKVDEEEVTTS</sequence>
<dbReference type="InterPro" id="IPR044946">
    <property type="entry name" value="Restrct_endonuc_typeI_TRD_sf"/>
</dbReference>
<dbReference type="AlphaFoldDB" id="A0A5J5HTA3"/>
<evidence type="ECO:0000313" key="5">
    <source>
        <dbReference type="EMBL" id="KAA9023566.1"/>
    </source>
</evidence>
<gene>
    <name evidence="5" type="ORF">F4V44_12935</name>
</gene>
<dbReference type="Gene3D" id="1.10.287.1120">
    <property type="entry name" value="Bipartite methylase S protein"/>
    <property type="match status" value="1"/>
</dbReference>
<name>A0A5J5HTA3_9BACI</name>
<dbReference type="RefSeq" id="WP_150440443.1">
    <property type="nucleotide sequence ID" value="NZ_VYKL01000019.1"/>
</dbReference>
<feature type="domain" description="Type I restriction modification DNA specificity" evidence="4">
    <location>
        <begin position="12"/>
        <end position="190"/>
    </location>
</feature>
<dbReference type="Proteomes" id="UP000326671">
    <property type="component" value="Unassembled WGS sequence"/>
</dbReference>
<dbReference type="InterPro" id="IPR000055">
    <property type="entry name" value="Restrct_endonuc_typeI_TRD"/>
</dbReference>
<evidence type="ECO:0000256" key="3">
    <source>
        <dbReference type="ARBA" id="ARBA00023125"/>
    </source>
</evidence>